<dbReference type="EMBL" id="KE504184">
    <property type="protein sequence ID" value="EPS96761.1"/>
    <property type="molecule type" value="Genomic_DNA"/>
</dbReference>
<reference evidence="3 4" key="1">
    <citation type="journal article" date="2012" name="Science">
        <title>The Paleozoic origin of enzymatic lignin decomposition reconstructed from 31 fungal genomes.</title>
        <authorList>
            <person name="Floudas D."/>
            <person name="Binder M."/>
            <person name="Riley R."/>
            <person name="Barry K."/>
            <person name="Blanchette R.A."/>
            <person name="Henrissat B."/>
            <person name="Martinez A.T."/>
            <person name="Otillar R."/>
            <person name="Spatafora J.W."/>
            <person name="Yadav J.S."/>
            <person name="Aerts A."/>
            <person name="Benoit I."/>
            <person name="Boyd A."/>
            <person name="Carlson A."/>
            <person name="Copeland A."/>
            <person name="Coutinho P.M."/>
            <person name="de Vries R.P."/>
            <person name="Ferreira P."/>
            <person name="Findley K."/>
            <person name="Foster B."/>
            <person name="Gaskell J."/>
            <person name="Glotzer D."/>
            <person name="Gorecki P."/>
            <person name="Heitman J."/>
            <person name="Hesse C."/>
            <person name="Hori C."/>
            <person name="Igarashi K."/>
            <person name="Jurgens J.A."/>
            <person name="Kallen N."/>
            <person name="Kersten P."/>
            <person name="Kohler A."/>
            <person name="Kuees U."/>
            <person name="Kumar T.K.A."/>
            <person name="Kuo A."/>
            <person name="LaButti K."/>
            <person name="Larrondo L.F."/>
            <person name="Lindquist E."/>
            <person name="Ling A."/>
            <person name="Lombard V."/>
            <person name="Lucas S."/>
            <person name="Lundell T."/>
            <person name="Martin R."/>
            <person name="McLaughlin D.J."/>
            <person name="Morgenstern I."/>
            <person name="Morin E."/>
            <person name="Murat C."/>
            <person name="Nagy L.G."/>
            <person name="Nolan M."/>
            <person name="Ohm R.A."/>
            <person name="Patyshakuliyeva A."/>
            <person name="Rokas A."/>
            <person name="Ruiz-Duenas F.J."/>
            <person name="Sabat G."/>
            <person name="Salamov A."/>
            <person name="Samejima M."/>
            <person name="Schmutz J."/>
            <person name="Slot J.C."/>
            <person name="St John F."/>
            <person name="Stenlid J."/>
            <person name="Sun H."/>
            <person name="Sun S."/>
            <person name="Syed K."/>
            <person name="Tsang A."/>
            <person name="Wiebenga A."/>
            <person name="Young D."/>
            <person name="Pisabarro A."/>
            <person name="Eastwood D.C."/>
            <person name="Martin F."/>
            <person name="Cullen D."/>
            <person name="Grigoriev I.V."/>
            <person name="Hibbett D.S."/>
        </authorList>
    </citation>
    <scope>NUCLEOTIDE SEQUENCE</scope>
    <source>
        <strain evidence="4">FP-58527</strain>
    </source>
</reference>
<accession>S8DUD7</accession>
<protein>
    <recommendedName>
        <fullName evidence="2">FHA domain-containing protein</fullName>
    </recommendedName>
</protein>
<dbReference type="OrthoDB" id="4096268at2759"/>
<gene>
    <name evidence="3" type="ORF">FOMPIDRAFT_100632</name>
</gene>
<feature type="region of interest" description="Disordered" evidence="1">
    <location>
        <begin position="158"/>
        <end position="231"/>
    </location>
</feature>
<dbReference type="InParanoid" id="S8DUD7"/>
<dbReference type="eggNOG" id="ENOG502SEM6">
    <property type="taxonomic scope" value="Eukaryota"/>
</dbReference>
<dbReference type="STRING" id="743788.S8DUD7"/>
<dbReference type="AlphaFoldDB" id="S8DUD7"/>
<feature type="region of interest" description="Disordered" evidence="1">
    <location>
        <begin position="345"/>
        <end position="373"/>
    </location>
</feature>
<feature type="compositionally biased region" description="Polar residues" evidence="1">
    <location>
        <begin position="220"/>
        <end position="231"/>
    </location>
</feature>
<dbReference type="HOGENOM" id="CLU_015159_0_0_1"/>
<feature type="compositionally biased region" description="Low complexity" evidence="1">
    <location>
        <begin position="274"/>
        <end position="285"/>
    </location>
</feature>
<dbReference type="InterPro" id="IPR008984">
    <property type="entry name" value="SMAD_FHA_dom_sf"/>
</dbReference>
<evidence type="ECO:0000313" key="4">
    <source>
        <dbReference type="Proteomes" id="UP000015241"/>
    </source>
</evidence>
<dbReference type="InterPro" id="IPR000253">
    <property type="entry name" value="FHA_dom"/>
</dbReference>
<dbReference type="CDD" id="cd00060">
    <property type="entry name" value="FHA"/>
    <property type="match status" value="1"/>
</dbReference>
<evidence type="ECO:0000313" key="3">
    <source>
        <dbReference type="EMBL" id="EPS96761.1"/>
    </source>
</evidence>
<organism evidence="3 4">
    <name type="scientific">Fomitopsis schrenkii</name>
    <name type="common">Brown rot fungus</name>
    <dbReference type="NCBI Taxonomy" id="2126942"/>
    <lineage>
        <taxon>Eukaryota</taxon>
        <taxon>Fungi</taxon>
        <taxon>Dikarya</taxon>
        <taxon>Basidiomycota</taxon>
        <taxon>Agaricomycotina</taxon>
        <taxon>Agaricomycetes</taxon>
        <taxon>Polyporales</taxon>
        <taxon>Fomitopsis</taxon>
    </lineage>
</organism>
<dbReference type="Gene3D" id="2.60.200.20">
    <property type="match status" value="1"/>
</dbReference>
<keyword evidence="4" id="KW-1185">Reference proteome</keyword>
<dbReference type="Pfam" id="PF00498">
    <property type="entry name" value="FHA"/>
    <property type="match status" value="1"/>
</dbReference>
<dbReference type="SUPFAM" id="SSF49879">
    <property type="entry name" value="SMAD/FHA domain"/>
    <property type="match status" value="1"/>
</dbReference>
<feature type="domain" description="FHA" evidence="2">
    <location>
        <begin position="43"/>
        <end position="100"/>
    </location>
</feature>
<sequence length="572" mass="61080">MSETVDGVRAASGNIHGVTLQVEAAGGRPAESFTFYKSVTRAVTIGRKSKQARPISFTPLVSHSALFLCPVVSRKHAKITLTEYGNAYITDLHSHHGTHLIRPGEKTPKRLEPETATVLADGDVLIFGKAVGRDKDTVEPVTAHVKLLFAPTPENAAAAPLPGRISLSPDTASSEKSPAPGTSGRYGIYVSSDSSASSSDGDSDVEEIPPPYGFPPRLHTTASQSSQPSNFSARMQMLRSLLPAVPSSCVDEPPPTAFAQLLASSSLPATGPADVDSSSESSDSSLEYADEPAQARTQFDDWHGLYDPPSPRPPTNELAAPDDIPALNEEPLHPQGIAELFAPAFPGEYDDRPMSPPPPPAGPSAASFSDLEDHVQTAREDISLLRRLRSADEDRFDAHVREVKARLAALDEAFRAPAAPTAERDAALMDVVGRMDALHGQMSALERRAAQVGPREEAIADGLREIRTMLEDIKVIRENGARQIASELEAAKVARAQVEAAASEAAAQLMSKSLKRKRCEDDEPEMNGDEVRAVAPTPKRRRTAHRVASMFVRTATVATVGAVAAWTALAFA</sequence>
<evidence type="ECO:0000259" key="2">
    <source>
        <dbReference type="PROSITE" id="PS50006"/>
    </source>
</evidence>
<name>S8DUD7_FOMSC</name>
<evidence type="ECO:0000256" key="1">
    <source>
        <dbReference type="SAM" id="MobiDB-lite"/>
    </source>
</evidence>
<feature type="compositionally biased region" description="Low complexity" evidence="1">
    <location>
        <begin position="191"/>
        <end position="200"/>
    </location>
</feature>
<dbReference type="PROSITE" id="PS50006">
    <property type="entry name" value="FHA_DOMAIN"/>
    <property type="match status" value="1"/>
</dbReference>
<proteinExistence type="predicted"/>
<feature type="region of interest" description="Disordered" evidence="1">
    <location>
        <begin position="268"/>
        <end position="330"/>
    </location>
</feature>
<dbReference type="Proteomes" id="UP000015241">
    <property type="component" value="Unassembled WGS sequence"/>
</dbReference>